<dbReference type="InterPro" id="IPR011006">
    <property type="entry name" value="CheY-like_superfamily"/>
</dbReference>
<evidence type="ECO:0000256" key="6">
    <source>
        <dbReference type="ARBA" id="ARBA00022777"/>
    </source>
</evidence>
<dbReference type="NCBIfam" id="TIGR00229">
    <property type="entry name" value="sensory_box"/>
    <property type="match status" value="3"/>
</dbReference>
<keyword evidence="5" id="KW-0547">Nucleotide-binding</keyword>
<dbReference type="Gene3D" id="3.30.450.40">
    <property type="match status" value="2"/>
</dbReference>
<dbReference type="PANTHER" id="PTHR43065:SF46">
    <property type="entry name" value="C4-DICARBOXYLATE TRANSPORT SENSOR PROTEIN DCTB"/>
    <property type="match status" value="1"/>
</dbReference>
<dbReference type="SUPFAM" id="SSF55785">
    <property type="entry name" value="PYP-like sensor domain (PAS domain)"/>
    <property type="match status" value="4"/>
</dbReference>
<dbReference type="Pfam" id="PF13185">
    <property type="entry name" value="GAF_2"/>
    <property type="match status" value="1"/>
</dbReference>
<dbReference type="InterPro" id="IPR005467">
    <property type="entry name" value="His_kinase_dom"/>
</dbReference>
<dbReference type="PROSITE" id="PS50110">
    <property type="entry name" value="RESPONSE_REGULATORY"/>
    <property type="match status" value="1"/>
</dbReference>
<dbReference type="SMART" id="SM00086">
    <property type="entry name" value="PAC"/>
    <property type="match status" value="3"/>
</dbReference>
<dbReference type="Pfam" id="PF08448">
    <property type="entry name" value="PAS_4"/>
    <property type="match status" value="1"/>
</dbReference>
<accession>A0A5B8XTR1</accession>
<dbReference type="PRINTS" id="PR00344">
    <property type="entry name" value="BCTRLSENSOR"/>
</dbReference>
<dbReference type="InterPro" id="IPR035965">
    <property type="entry name" value="PAS-like_dom_sf"/>
</dbReference>
<dbReference type="InterPro" id="IPR004358">
    <property type="entry name" value="Sig_transdc_His_kin-like_C"/>
</dbReference>
<keyword evidence="4" id="KW-0808">Transferase</keyword>
<dbReference type="SMART" id="SM00388">
    <property type="entry name" value="HisKA"/>
    <property type="match status" value="1"/>
</dbReference>
<evidence type="ECO:0000313" key="15">
    <source>
        <dbReference type="Proteomes" id="UP000321595"/>
    </source>
</evidence>
<dbReference type="PROSITE" id="PS50113">
    <property type="entry name" value="PAC"/>
    <property type="match status" value="3"/>
</dbReference>
<feature type="domain" description="Response regulatory" evidence="11">
    <location>
        <begin position="1083"/>
        <end position="1199"/>
    </location>
</feature>
<keyword evidence="3 9" id="KW-0597">Phosphoprotein</keyword>
<dbReference type="SMART" id="SM00065">
    <property type="entry name" value="GAF"/>
    <property type="match status" value="2"/>
</dbReference>
<dbReference type="InterPro" id="IPR003661">
    <property type="entry name" value="HisK_dim/P_dom"/>
</dbReference>
<dbReference type="SMART" id="SM00387">
    <property type="entry name" value="HATPase_c"/>
    <property type="match status" value="1"/>
</dbReference>
<dbReference type="InterPro" id="IPR013655">
    <property type="entry name" value="PAS_fold_3"/>
</dbReference>
<keyword evidence="8" id="KW-0902">Two-component regulatory system</keyword>
<feature type="domain" description="Histidine kinase" evidence="10">
    <location>
        <begin position="841"/>
        <end position="1063"/>
    </location>
</feature>
<dbReference type="InterPro" id="IPR003018">
    <property type="entry name" value="GAF"/>
</dbReference>
<evidence type="ECO:0000259" key="11">
    <source>
        <dbReference type="PROSITE" id="PS50110"/>
    </source>
</evidence>
<feature type="domain" description="PAS" evidence="12">
    <location>
        <begin position="592"/>
        <end position="643"/>
    </location>
</feature>
<dbReference type="InterPro" id="IPR013656">
    <property type="entry name" value="PAS_4"/>
</dbReference>
<feature type="domain" description="PAS" evidence="12">
    <location>
        <begin position="705"/>
        <end position="747"/>
    </location>
</feature>
<dbReference type="SUPFAM" id="SSF52172">
    <property type="entry name" value="CheY-like"/>
    <property type="match status" value="1"/>
</dbReference>
<evidence type="ECO:0000256" key="5">
    <source>
        <dbReference type="ARBA" id="ARBA00022741"/>
    </source>
</evidence>
<dbReference type="Pfam" id="PF08447">
    <property type="entry name" value="PAS_3"/>
    <property type="match status" value="2"/>
</dbReference>
<dbReference type="GO" id="GO:0005524">
    <property type="term" value="F:ATP binding"/>
    <property type="evidence" value="ECO:0007669"/>
    <property type="project" value="UniProtKB-KW"/>
</dbReference>
<evidence type="ECO:0000256" key="8">
    <source>
        <dbReference type="ARBA" id="ARBA00023012"/>
    </source>
</evidence>
<dbReference type="InterPro" id="IPR036097">
    <property type="entry name" value="HisK_dim/P_sf"/>
</dbReference>
<dbReference type="CDD" id="cd17546">
    <property type="entry name" value="REC_hyHK_CKI1_RcsC-like"/>
    <property type="match status" value="1"/>
</dbReference>
<gene>
    <name evidence="14" type="ORF">FRD01_05835</name>
</gene>
<comment type="catalytic activity">
    <reaction evidence="1">
        <text>ATP + protein L-histidine = ADP + protein N-phospho-L-histidine.</text>
        <dbReference type="EC" id="2.7.13.3"/>
    </reaction>
</comment>
<dbReference type="Gene3D" id="3.30.565.10">
    <property type="entry name" value="Histidine kinase-like ATPase, C-terminal domain"/>
    <property type="match status" value="1"/>
</dbReference>
<dbReference type="SMART" id="SM00448">
    <property type="entry name" value="REC"/>
    <property type="match status" value="1"/>
</dbReference>
<feature type="domain" description="PAC" evidence="13">
    <location>
        <begin position="420"/>
        <end position="472"/>
    </location>
</feature>
<dbReference type="EC" id="2.7.13.3" evidence="2"/>
<evidence type="ECO:0000259" key="12">
    <source>
        <dbReference type="PROSITE" id="PS50112"/>
    </source>
</evidence>
<organism evidence="14 15">
    <name type="scientific">Microvenator marinus</name>
    <dbReference type="NCBI Taxonomy" id="2600177"/>
    <lineage>
        <taxon>Bacteria</taxon>
        <taxon>Deltaproteobacteria</taxon>
        <taxon>Bradymonadales</taxon>
        <taxon>Microvenatoraceae</taxon>
        <taxon>Microvenator</taxon>
    </lineage>
</organism>
<dbReference type="Pfam" id="PF00512">
    <property type="entry name" value="HisKA"/>
    <property type="match status" value="1"/>
</dbReference>
<dbReference type="InterPro" id="IPR000014">
    <property type="entry name" value="PAS"/>
</dbReference>
<reference evidence="14 15" key="1">
    <citation type="submission" date="2019-08" db="EMBL/GenBank/DDBJ databases">
        <authorList>
            <person name="Liang Q."/>
        </authorList>
    </citation>
    <scope>NUCLEOTIDE SEQUENCE [LARGE SCALE GENOMIC DNA]</scope>
    <source>
        <strain evidence="14 15">V1718</strain>
    </source>
</reference>
<evidence type="ECO:0000256" key="7">
    <source>
        <dbReference type="ARBA" id="ARBA00022840"/>
    </source>
</evidence>
<dbReference type="InterPro" id="IPR000700">
    <property type="entry name" value="PAS-assoc_C"/>
</dbReference>
<dbReference type="Proteomes" id="UP000321595">
    <property type="component" value="Chromosome"/>
</dbReference>
<dbReference type="InterPro" id="IPR001789">
    <property type="entry name" value="Sig_transdc_resp-reg_receiver"/>
</dbReference>
<dbReference type="InterPro" id="IPR003594">
    <property type="entry name" value="HATPase_dom"/>
</dbReference>
<dbReference type="InterPro" id="IPR013767">
    <property type="entry name" value="PAS_fold"/>
</dbReference>
<dbReference type="EMBL" id="CP042467">
    <property type="protein sequence ID" value="QED26769.1"/>
    <property type="molecule type" value="Genomic_DNA"/>
</dbReference>
<keyword evidence="15" id="KW-1185">Reference proteome</keyword>
<name>A0A5B8XTR1_9DELT</name>
<dbReference type="InterPro" id="IPR001610">
    <property type="entry name" value="PAC"/>
</dbReference>
<evidence type="ECO:0000256" key="9">
    <source>
        <dbReference type="PROSITE-ProRule" id="PRU00169"/>
    </source>
</evidence>
<keyword evidence="6" id="KW-0418">Kinase</keyword>
<evidence type="ECO:0000256" key="3">
    <source>
        <dbReference type="ARBA" id="ARBA00022553"/>
    </source>
</evidence>
<dbReference type="PANTHER" id="PTHR43065">
    <property type="entry name" value="SENSOR HISTIDINE KINASE"/>
    <property type="match status" value="1"/>
</dbReference>
<feature type="domain" description="PAS" evidence="12">
    <location>
        <begin position="346"/>
        <end position="416"/>
    </location>
</feature>
<keyword evidence="7" id="KW-0067">ATP-binding</keyword>
<dbReference type="Pfam" id="PF00989">
    <property type="entry name" value="PAS"/>
    <property type="match status" value="1"/>
</dbReference>
<dbReference type="SUPFAM" id="SSF55874">
    <property type="entry name" value="ATPase domain of HSP90 chaperone/DNA topoisomerase II/histidine kinase"/>
    <property type="match status" value="1"/>
</dbReference>
<feature type="domain" description="PAS" evidence="12">
    <location>
        <begin position="489"/>
        <end position="543"/>
    </location>
</feature>
<evidence type="ECO:0000256" key="1">
    <source>
        <dbReference type="ARBA" id="ARBA00000085"/>
    </source>
</evidence>
<dbReference type="InterPro" id="IPR036890">
    <property type="entry name" value="HATPase_C_sf"/>
</dbReference>
<dbReference type="OrthoDB" id="9806821at2"/>
<dbReference type="Gene3D" id="3.40.50.2300">
    <property type="match status" value="1"/>
</dbReference>
<dbReference type="AlphaFoldDB" id="A0A5B8XTR1"/>
<feature type="modified residue" description="4-aspartylphosphate" evidence="9">
    <location>
        <position position="1134"/>
    </location>
</feature>
<dbReference type="Gene3D" id="1.10.287.130">
    <property type="match status" value="1"/>
</dbReference>
<proteinExistence type="predicted"/>
<dbReference type="PROSITE" id="PS50112">
    <property type="entry name" value="PAS"/>
    <property type="match status" value="4"/>
</dbReference>
<dbReference type="SMART" id="SM00091">
    <property type="entry name" value="PAS"/>
    <property type="match status" value="4"/>
</dbReference>
<dbReference type="Pfam" id="PF00072">
    <property type="entry name" value="Response_reg"/>
    <property type="match status" value="1"/>
</dbReference>
<sequence length="1202" mass="133684">MGHFLGQEGARLNAIYRYSVLDTPKEAEFDDFTELAAQICETPVALISIVEKERQWFKAEKGLGCRETPLSVSFCKFAIDQDAFLEIPDAKDDPRVQGLENVTRDGGIRFYAGALLRTPEGVAIGTLCVIDYVPRTLTTRQRDALAMLANKVVAALELRLAREELEVTLTARDSALERLDWEASMLAKVAEGHSLNCILEDITNGVDKLSGGARSSILLVREGRLWHGAATNLPAEYNALVHGLEIGPDVGSCGTAAWRKEPVVVKSIATDPLWNNFRFVVEQFDLRACWSRPIFGESGDVVATFALYWSHECEPTREIQTLIDRASDLVRITLQRHLRERQIKESEEKFRSTFRDAASPMAVASLEGMYLEANRAYCEMVGYEVEELSKMSVLELTHPEDRSMSDEGMKDLVAGNRENYTIEKRFVNRDGTSVWARVSVSCLRDYDQKPKSLVAVVQNITPERKAAALLEDQASLMRIAGTLARVGGWAYDPATEALFWSESIHSLVGYSGEPPKLRDVLKRYHPSDQAPLKNAMVRCLEGGDPFDLELRAQAWDGRWMHARVLGEAVRDGDGKIIKINGAFADVTEAQTLAERLSRTLESISDAFLTLDSEWKVTFMNSEAERLLQKTRDELLGKSVWAEFPEAVGGPSYNAYQRVLDTNKAERFEEYLGAIDKWLEISAHPSAEGVAVYFRDVTESRAQRERLREQAELLDRAQDAILVRDLEHNVTYWNRSAELLYGWTAEEIATQKIFNAIYADPAPFFEATASVLSRGEWVGELEQVDKDGNKIDIEGRWNLVRDDEGKPKAILAINTNITDRKRLEKQFMRAQRLETVGTLAGGIAHDLNNVLTPILMSISMLEEDEADPSRATNLGVIRTSAQRGADMVRQLLAFARGVDGEKRTVQPVEVIDEIMLMMKESFPKNIDLVLDIEENLWDIEADPTQIHQLMTNLCVNARDAMTNGGTLTVRAKQAVLDDVYVGMNPDAGIGAYVILEVEDTGVGMSQETMDRVFEPFFTTKALGKGTGLGLSTVHAIVRNHRGFLRVYSEVKRGTTFKVFLPALESSSAGTKDTKPELPRGRGETILVVDDEAPIRNVAKNTLEHYGYNVLCASNGAEAVSIYAVSGKDISLVLTDMAMPIMDGPTTVVALKSINPDVRVICSSGLDSGNSRSIAFEAGVRHFLAKPYTADNLLVMIRQVLEMS</sequence>
<dbReference type="SUPFAM" id="SSF47384">
    <property type="entry name" value="Homodimeric domain of signal transducing histidine kinase"/>
    <property type="match status" value="1"/>
</dbReference>
<dbReference type="RefSeq" id="WP_146958454.1">
    <property type="nucleotide sequence ID" value="NZ_CP042467.1"/>
</dbReference>
<dbReference type="CDD" id="cd00082">
    <property type="entry name" value="HisKA"/>
    <property type="match status" value="1"/>
</dbReference>
<feature type="domain" description="PAC" evidence="13">
    <location>
        <begin position="776"/>
        <end position="828"/>
    </location>
</feature>
<dbReference type="GO" id="GO:0000155">
    <property type="term" value="F:phosphorelay sensor kinase activity"/>
    <property type="evidence" value="ECO:0007669"/>
    <property type="project" value="InterPro"/>
</dbReference>
<evidence type="ECO:0000256" key="4">
    <source>
        <dbReference type="ARBA" id="ARBA00022679"/>
    </source>
</evidence>
<dbReference type="CDD" id="cd00130">
    <property type="entry name" value="PAS"/>
    <property type="match status" value="4"/>
</dbReference>
<dbReference type="KEGG" id="bbae:FRD01_05835"/>
<evidence type="ECO:0000259" key="13">
    <source>
        <dbReference type="PROSITE" id="PS50113"/>
    </source>
</evidence>
<evidence type="ECO:0000259" key="10">
    <source>
        <dbReference type="PROSITE" id="PS50109"/>
    </source>
</evidence>
<dbReference type="Pfam" id="PF02518">
    <property type="entry name" value="HATPase_c"/>
    <property type="match status" value="1"/>
</dbReference>
<dbReference type="SUPFAM" id="SSF55781">
    <property type="entry name" value="GAF domain-like"/>
    <property type="match status" value="2"/>
</dbReference>
<protein>
    <recommendedName>
        <fullName evidence="2">histidine kinase</fullName>
        <ecNumber evidence="2">2.7.13.3</ecNumber>
    </recommendedName>
</protein>
<dbReference type="Gene3D" id="3.30.450.20">
    <property type="entry name" value="PAS domain"/>
    <property type="match status" value="4"/>
</dbReference>
<evidence type="ECO:0000256" key="2">
    <source>
        <dbReference type="ARBA" id="ARBA00012438"/>
    </source>
</evidence>
<evidence type="ECO:0000313" key="14">
    <source>
        <dbReference type="EMBL" id="QED26769.1"/>
    </source>
</evidence>
<dbReference type="InterPro" id="IPR029016">
    <property type="entry name" value="GAF-like_dom_sf"/>
</dbReference>
<dbReference type="GO" id="GO:0006355">
    <property type="term" value="P:regulation of DNA-templated transcription"/>
    <property type="evidence" value="ECO:0007669"/>
    <property type="project" value="InterPro"/>
</dbReference>
<dbReference type="PROSITE" id="PS50109">
    <property type="entry name" value="HIS_KIN"/>
    <property type="match status" value="1"/>
</dbReference>
<feature type="domain" description="PAC" evidence="13">
    <location>
        <begin position="546"/>
        <end position="598"/>
    </location>
</feature>